<gene>
    <name evidence="1" type="ORF">GTP55_00355</name>
</gene>
<evidence type="ECO:0000313" key="2">
    <source>
        <dbReference type="Proteomes" id="UP000466332"/>
    </source>
</evidence>
<keyword evidence="2" id="KW-1185">Reference proteome</keyword>
<dbReference type="Proteomes" id="UP000466332">
    <property type="component" value="Unassembled WGS sequence"/>
</dbReference>
<dbReference type="RefSeq" id="WP_161043035.1">
    <property type="nucleotide sequence ID" value="NZ_WWCS01000001.1"/>
</dbReference>
<sequence length="275" mass="29680">MSDAAASLDANATVKAVPVSAKREVCYEFDTKATDAGVTIPYLVSINGKIQSKLGKLDGTRKIKRIVDIGSKVALYLNSDVHPDHRSTPVYAVEVGNNNVLIRITEKTGLHADLRPVIGQPSTSCSPGLDCYQAPLTGNIWMAISHRYSEAEAQKLLATDTPAEVRQAICNIYRGLRSARLQIALPGAQKLNIAFEEGGNAQENIAGISTTTDVLTRTHPVAFESLFTEAYKLGITDMLVTSCWRPCYGSIAHRAALGWTSATSPHQLKKSKSIV</sequence>
<organism evidence="1 2">
    <name type="scientific">Duganella margarita</name>
    <dbReference type="NCBI Taxonomy" id="2692170"/>
    <lineage>
        <taxon>Bacteria</taxon>
        <taxon>Pseudomonadati</taxon>
        <taxon>Pseudomonadota</taxon>
        <taxon>Betaproteobacteria</taxon>
        <taxon>Burkholderiales</taxon>
        <taxon>Oxalobacteraceae</taxon>
        <taxon>Telluria group</taxon>
        <taxon>Duganella</taxon>
    </lineage>
</organism>
<comment type="caution">
    <text evidence="1">The sequence shown here is derived from an EMBL/GenBank/DDBJ whole genome shotgun (WGS) entry which is preliminary data.</text>
</comment>
<reference evidence="1 2" key="1">
    <citation type="submission" date="2019-12" db="EMBL/GenBank/DDBJ databases">
        <title>Novel species isolated from a subtropical stream in China.</title>
        <authorList>
            <person name="Lu H."/>
        </authorList>
    </citation>
    <scope>NUCLEOTIDE SEQUENCE [LARGE SCALE GENOMIC DNA]</scope>
    <source>
        <strain evidence="1 2">FT109W</strain>
    </source>
</reference>
<accession>A0ABW9WB94</accession>
<name>A0ABW9WB94_9BURK</name>
<dbReference type="EMBL" id="WWCS01000001">
    <property type="protein sequence ID" value="MYN37817.1"/>
    <property type="molecule type" value="Genomic_DNA"/>
</dbReference>
<evidence type="ECO:0000313" key="1">
    <source>
        <dbReference type="EMBL" id="MYN37817.1"/>
    </source>
</evidence>
<proteinExistence type="predicted"/>
<protein>
    <submittedName>
        <fullName evidence="1">Uncharacterized protein</fullName>
    </submittedName>
</protein>